<evidence type="ECO:0000256" key="4">
    <source>
        <dbReference type="ARBA" id="ARBA00022452"/>
    </source>
</evidence>
<keyword evidence="7" id="KW-0406">Ion transport</keyword>
<evidence type="ECO:0000256" key="13">
    <source>
        <dbReference type="RuleBase" id="RU003357"/>
    </source>
</evidence>
<dbReference type="GO" id="GO:0015344">
    <property type="term" value="F:siderophore uptake transmembrane transporter activity"/>
    <property type="evidence" value="ECO:0007669"/>
    <property type="project" value="TreeGrafter"/>
</dbReference>
<dbReference type="CDD" id="cd01347">
    <property type="entry name" value="ligand_gated_channel"/>
    <property type="match status" value="1"/>
</dbReference>
<keyword evidence="9 12" id="KW-0472">Membrane</keyword>
<feature type="domain" description="TonB-dependent receptor-like beta-barrel" evidence="15">
    <location>
        <begin position="252"/>
        <end position="687"/>
    </location>
</feature>
<dbReference type="PANTHER" id="PTHR32552:SF90">
    <property type="entry name" value="METAL-PSEUDOPALINE RECEPTOR CNTO"/>
    <property type="match status" value="1"/>
</dbReference>
<protein>
    <submittedName>
        <fullName evidence="17">TonB-dependent siderophore receptor</fullName>
    </submittedName>
</protein>
<evidence type="ECO:0000256" key="10">
    <source>
        <dbReference type="ARBA" id="ARBA00023170"/>
    </source>
</evidence>
<dbReference type="Pfam" id="PF07715">
    <property type="entry name" value="Plug"/>
    <property type="match status" value="1"/>
</dbReference>
<dbReference type="GO" id="GO:0009279">
    <property type="term" value="C:cell outer membrane"/>
    <property type="evidence" value="ECO:0007669"/>
    <property type="project" value="UniProtKB-SubCell"/>
</dbReference>
<accession>A0A849BF91</accession>
<evidence type="ECO:0000313" key="17">
    <source>
        <dbReference type="EMBL" id="NNH12788.1"/>
    </source>
</evidence>
<keyword evidence="8 13" id="KW-0798">TonB box</keyword>
<dbReference type="GO" id="GO:0015891">
    <property type="term" value="P:siderophore transport"/>
    <property type="evidence" value="ECO:0007669"/>
    <property type="project" value="InterPro"/>
</dbReference>
<dbReference type="PROSITE" id="PS52016">
    <property type="entry name" value="TONB_DEPENDENT_REC_3"/>
    <property type="match status" value="1"/>
</dbReference>
<evidence type="ECO:0000256" key="6">
    <source>
        <dbReference type="ARBA" id="ARBA00022729"/>
    </source>
</evidence>
<comment type="caution">
    <text evidence="17">The sequence shown here is derived from an EMBL/GenBank/DDBJ whole genome shotgun (WGS) entry which is preliminary data.</text>
</comment>
<feature type="signal peptide" evidence="14">
    <location>
        <begin position="1"/>
        <end position="32"/>
    </location>
</feature>
<dbReference type="InterPro" id="IPR039426">
    <property type="entry name" value="TonB-dep_rcpt-like"/>
</dbReference>
<dbReference type="PANTHER" id="PTHR32552">
    <property type="entry name" value="FERRICHROME IRON RECEPTOR-RELATED"/>
    <property type="match status" value="1"/>
</dbReference>
<evidence type="ECO:0000256" key="14">
    <source>
        <dbReference type="SAM" id="SignalP"/>
    </source>
</evidence>
<dbReference type="RefSeq" id="WP_053820957.1">
    <property type="nucleotide sequence ID" value="NZ_BAAAEB010000035.1"/>
</dbReference>
<comment type="subcellular location">
    <subcellularLocation>
        <location evidence="1 12">Cell outer membrane</location>
        <topology evidence="1 12">Multi-pass membrane protein</topology>
    </subcellularLocation>
</comment>
<keyword evidence="6 14" id="KW-0732">Signal</keyword>
<keyword evidence="3 12" id="KW-0813">Transport</keyword>
<evidence type="ECO:0000313" key="18">
    <source>
        <dbReference type="Proteomes" id="UP000542973"/>
    </source>
</evidence>
<dbReference type="SUPFAM" id="SSF56935">
    <property type="entry name" value="Porins"/>
    <property type="match status" value="1"/>
</dbReference>
<dbReference type="NCBIfam" id="TIGR01783">
    <property type="entry name" value="TonB-siderophor"/>
    <property type="match status" value="1"/>
</dbReference>
<dbReference type="Gene3D" id="2.40.170.20">
    <property type="entry name" value="TonB-dependent receptor, beta-barrel domain"/>
    <property type="match status" value="1"/>
</dbReference>
<dbReference type="AlphaFoldDB" id="A0A849BF91"/>
<organism evidence="17 18">
    <name type="scientific">Cupriavidus gilardii</name>
    <dbReference type="NCBI Taxonomy" id="82541"/>
    <lineage>
        <taxon>Bacteria</taxon>
        <taxon>Pseudomonadati</taxon>
        <taxon>Pseudomonadota</taxon>
        <taxon>Betaproteobacteria</taxon>
        <taxon>Burkholderiales</taxon>
        <taxon>Burkholderiaceae</taxon>
        <taxon>Cupriavidus</taxon>
    </lineage>
</organism>
<proteinExistence type="inferred from homology"/>
<dbReference type="InterPro" id="IPR037066">
    <property type="entry name" value="Plug_dom_sf"/>
</dbReference>
<keyword evidence="11 12" id="KW-0998">Cell outer membrane</keyword>
<feature type="domain" description="TonB-dependent receptor plug" evidence="16">
    <location>
        <begin position="78"/>
        <end position="181"/>
    </location>
</feature>
<reference evidence="17 18" key="1">
    <citation type="submission" date="2020-05" db="EMBL/GenBank/DDBJ databases">
        <title>MicrobeNet Type strains.</title>
        <authorList>
            <person name="Nicholson A.C."/>
        </authorList>
    </citation>
    <scope>NUCLEOTIDE SEQUENCE [LARGE SCALE GENOMIC DNA]</scope>
    <source>
        <strain evidence="17 18">ATCC 700815</strain>
    </source>
</reference>
<name>A0A849BF91_9BURK</name>
<dbReference type="InterPro" id="IPR036942">
    <property type="entry name" value="Beta-barrel_TonB_sf"/>
</dbReference>
<dbReference type="Pfam" id="PF00593">
    <property type="entry name" value="TonB_dep_Rec_b-barrel"/>
    <property type="match status" value="1"/>
</dbReference>
<dbReference type="InterPro" id="IPR010105">
    <property type="entry name" value="TonB_sidphr_rcpt"/>
</dbReference>
<evidence type="ECO:0000256" key="9">
    <source>
        <dbReference type="ARBA" id="ARBA00023136"/>
    </source>
</evidence>
<dbReference type="InterPro" id="IPR000531">
    <property type="entry name" value="Beta-barrel_TonB"/>
</dbReference>
<evidence type="ECO:0000256" key="12">
    <source>
        <dbReference type="PROSITE-ProRule" id="PRU01360"/>
    </source>
</evidence>
<dbReference type="Gene3D" id="2.170.130.10">
    <property type="entry name" value="TonB-dependent receptor, plug domain"/>
    <property type="match status" value="1"/>
</dbReference>
<dbReference type="Proteomes" id="UP000542973">
    <property type="component" value="Unassembled WGS sequence"/>
</dbReference>
<evidence type="ECO:0000256" key="8">
    <source>
        <dbReference type="ARBA" id="ARBA00023077"/>
    </source>
</evidence>
<evidence type="ECO:0000256" key="5">
    <source>
        <dbReference type="ARBA" id="ARBA00022692"/>
    </source>
</evidence>
<evidence type="ECO:0000256" key="7">
    <source>
        <dbReference type="ARBA" id="ARBA00023065"/>
    </source>
</evidence>
<sequence length="718" mass="77468">MSTPIPSPARALRAVHPLSPLAAAMFAAAAFADAALAQPASSAERDEAVLPEVAVVTSGAASYNPDEAGGATRTDTPLREVPQAVRVVPRAMIDDIGATRLEQTFDYVSGIARQDSFGGLWDNFAVRGFAGNENTGTGYLVNGFVANRGFTAPRDVATIERVEVLKGPTSSLYGSGEPGGTLNLVTKQPQFKPAQNYELEVGNRDRYRVAADVTGPLGENVAGRLIAVGDHQGSQRAFVDSQRYLLAPSLTWTLGADTVIQYAGEWQRFSTPLDRGIVAVDGRLDAVGRRTFLGEPGDGDIRLDSQSHQLGVEHQFSPGWKGRLSLAYRGGSLEGYSTEPFALAADDRTLRRQRRYRDYQSDDTALQADLTGRFDTGALSHTLLVGLDAYRFSSSQLQLRGNPTAATPYPIDIYEPVYGSTPPPLLPNTDTHERQTNLGLYAQDQIALGERWRLLGGLRVDSYRQTLDNRLRGTRVEQDQTAVSPRVGLAYLASNNVTLFANASRSCRPNPGSNAAGEPFTPERGRAVEAGLKFETDDRRLGATLSAFTIHKRNVLTADPADPSFSTTAGEARSRGLELDVAGRIGQHWRVSGSVALTDAEITADTRLPAGTPLRNIPRTSASALAVYEDAAPVGQRYGVGAGVRYIGKRAGDAADSFTLPSYTLVDLLAYWQLSKQARLTLNVHNLFDRDYYASSYSALWIAPGAGRTVRLGLRLSY</sequence>
<dbReference type="GO" id="GO:0038023">
    <property type="term" value="F:signaling receptor activity"/>
    <property type="evidence" value="ECO:0007669"/>
    <property type="project" value="InterPro"/>
</dbReference>
<evidence type="ECO:0000259" key="16">
    <source>
        <dbReference type="Pfam" id="PF07715"/>
    </source>
</evidence>
<evidence type="ECO:0000256" key="3">
    <source>
        <dbReference type="ARBA" id="ARBA00022448"/>
    </source>
</evidence>
<evidence type="ECO:0000259" key="15">
    <source>
        <dbReference type="Pfam" id="PF00593"/>
    </source>
</evidence>
<evidence type="ECO:0000256" key="11">
    <source>
        <dbReference type="ARBA" id="ARBA00023237"/>
    </source>
</evidence>
<keyword evidence="10 17" id="KW-0675">Receptor</keyword>
<dbReference type="FunFam" id="2.40.170.20:FF:000005">
    <property type="entry name" value="TonB-dependent siderophore receptor"/>
    <property type="match status" value="1"/>
</dbReference>
<dbReference type="EMBL" id="JABEMD010000033">
    <property type="protein sequence ID" value="NNH12788.1"/>
    <property type="molecule type" value="Genomic_DNA"/>
</dbReference>
<dbReference type="InterPro" id="IPR012910">
    <property type="entry name" value="Plug_dom"/>
</dbReference>
<keyword evidence="5 12" id="KW-0812">Transmembrane</keyword>
<comment type="similarity">
    <text evidence="2 12 13">Belongs to the TonB-dependent receptor family.</text>
</comment>
<dbReference type="FunFam" id="2.170.130.10:FF:000001">
    <property type="entry name" value="Catecholate siderophore TonB-dependent receptor"/>
    <property type="match status" value="1"/>
</dbReference>
<evidence type="ECO:0000256" key="2">
    <source>
        <dbReference type="ARBA" id="ARBA00009810"/>
    </source>
</evidence>
<feature type="chain" id="PRO_5032371059" evidence="14">
    <location>
        <begin position="33"/>
        <end position="718"/>
    </location>
</feature>
<keyword evidence="4 12" id="KW-1134">Transmembrane beta strand</keyword>
<gene>
    <name evidence="17" type="ORF">HLB16_18115</name>
</gene>
<evidence type="ECO:0000256" key="1">
    <source>
        <dbReference type="ARBA" id="ARBA00004571"/>
    </source>
</evidence>